<evidence type="ECO:0000259" key="2">
    <source>
        <dbReference type="PROSITE" id="PS50268"/>
    </source>
</evidence>
<dbReference type="InterPro" id="IPR011049">
    <property type="entry name" value="Serralysin-like_metalloprot_C"/>
</dbReference>
<dbReference type="RefSeq" id="WP_174138065.1">
    <property type="nucleotide sequence ID" value="NZ_JABUFE010000005.1"/>
</dbReference>
<feature type="region of interest" description="Disordered" evidence="1">
    <location>
        <begin position="444"/>
        <end position="490"/>
    </location>
</feature>
<dbReference type="SUPFAM" id="SSF49313">
    <property type="entry name" value="Cadherin-like"/>
    <property type="match status" value="1"/>
</dbReference>
<dbReference type="PANTHER" id="PTHR42834">
    <property type="entry name" value="ENDONUCLEASE/EXONUCLEASE/PHOSPHATASE FAMILY PROTEIN (AFU_ORTHOLOGUE AFUA_3G09210)"/>
    <property type="match status" value="1"/>
</dbReference>
<dbReference type="CDD" id="cd04486">
    <property type="entry name" value="YhcR_OBF_like"/>
    <property type="match status" value="1"/>
</dbReference>
<keyword evidence="3" id="KW-0378">Hydrolase</keyword>
<dbReference type="InterPro" id="IPR001343">
    <property type="entry name" value="Hemolysn_Ca-bd"/>
</dbReference>
<feature type="domain" description="Cadherin" evidence="2">
    <location>
        <begin position="247"/>
        <end position="340"/>
    </location>
</feature>
<dbReference type="SUPFAM" id="SSF56219">
    <property type="entry name" value="DNase I-like"/>
    <property type="match status" value="1"/>
</dbReference>
<name>A0ABX2IYC2_9RHOB</name>
<keyword evidence="4" id="KW-1185">Reference proteome</keyword>
<dbReference type="SUPFAM" id="SSF51120">
    <property type="entry name" value="beta-Roll"/>
    <property type="match status" value="1"/>
</dbReference>
<dbReference type="InterPro" id="IPR047971">
    <property type="entry name" value="ExeM-like"/>
</dbReference>
<dbReference type="NCBIfam" id="NF033681">
    <property type="entry name" value="ExeM_NucH_DNase"/>
    <property type="match status" value="1"/>
</dbReference>
<dbReference type="InterPro" id="IPR002126">
    <property type="entry name" value="Cadherin-like_dom"/>
</dbReference>
<dbReference type="PANTHER" id="PTHR42834:SF1">
    <property type="entry name" value="ENDONUCLEASE_EXONUCLEASE_PHOSPHATASE FAMILY PROTEIN (AFU_ORTHOLOGUE AFUA_3G09210)"/>
    <property type="match status" value="1"/>
</dbReference>
<keyword evidence="3" id="KW-0540">Nuclease</keyword>
<dbReference type="PROSITE" id="PS00330">
    <property type="entry name" value="HEMOLYSIN_CALCIUM"/>
    <property type="match status" value="2"/>
</dbReference>
<dbReference type="Proteomes" id="UP000777935">
    <property type="component" value="Unassembled WGS sequence"/>
</dbReference>
<feature type="compositionally biased region" description="Basic and acidic residues" evidence="1">
    <location>
        <begin position="464"/>
        <end position="478"/>
    </location>
</feature>
<dbReference type="PRINTS" id="PR00313">
    <property type="entry name" value="CABNDNGRPT"/>
</dbReference>
<keyword evidence="3" id="KW-0255">Endonuclease</keyword>
<dbReference type="Pfam" id="PF17963">
    <property type="entry name" value="Big_9"/>
    <property type="match status" value="1"/>
</dbReference>
<dbReference type="Gene3D" id="2.60.40.60">
    <property type="entry name" value="Cadherins"/>
    <property type="match status" value="1"/>
</dbReference>
<dbReference type="GO" id="GO:0004519">
    <property type="term" value="F:endonuclease activity"/>
    <property type="evidence" value="ECO:0007669"/>
    <property type="project" value="UniProtKB-KW"/>
</dbReference>
<protein>
    <submittedName>
        <fullName evidence="3">ExeM/NucH family extracellular endonuclease</fullName>
    </submittedName>
</protein>
<evidence type="ECO:0000313" key="4">
    <source>
        <dbReference type="Proteomes" id="UP000777935"/>
    </source>
</evidence>
<reference evidence="3 4" key="1">
    <citation type="submission" date="2020-06" db="EMBL/GenBank/DDBJ databases">
        <title>Sulfitobacter algicola sp. nov., isolated from green algae.</title>
        <authorList>
            <person name="Wang C."/>
        </authorList>
    </citation>
    <scope>NUCLEOTIDE SEQUENCE [LARGE SCALE GENOMIC DNA]</scope>
    <source>
        <strain evidence="3 4">1151</strain>
    </source>
</reference>
<dbReference type="CDD" id="cd11304">
    <property type="entry name" value="Cadherin_repeat"/>
    <property type="match status" value="1"/>
</dbReference>
<proteinExistence type="predicted"/>
<organism evidence="3 4">
    <name type="scientific">Parasulfitobacter algicola</name>
    <dbReference type="NCBI Taxonomy" id="2614809"/>
    <lineage>
        <taxon>Bacteria</taxon>
        <taxon>Pseudomonadati</taxon>
        <taxon>Pseudomonadota</taxon>
        <taxon>Alphaproteobacteria</taxon>
        <taxon>Rhodobacterales</taxon>
        <taxon>Roseobacteraceae</taxon>
        <taxon>Parasulfitobacter</taxon>
    </lineage>
</organism>
<dbReference type="NCBIfam" id="TIGR01965">
    <property type="entry name" value="VCBS_repeat"/>
    <property type="match status" value="1"/>
</dbReference>
<gene>
    <name evidence="3" type="ORF">HRQ87_10450</name>
</gene>
<sequence length="1165" mass="122253">MTWFHNAFVFGTHSDDVLTGTGRDDYIFGFGGDDIIDAGAGDDVIFAGAGDDTILGGAGSDQIFGGRGFDTVTYKGSIRDYSIAKHGYFFPLITVMADDGSTDTLIGVEALYFEADDFTLFLDGTNNAVLADDDTVDAGEDGITQINTDDLLANDQEFDGDALTITDVSAQSDAGAMVTVQNGVVSYDPGDIFAGLAEGETATDTFTYTVDDGRGGTDTATVTVTINGTNDAPELTAVTAVSVAENGTVIDAQIAATDAEGDAISFSISGGADAALFQIDAASGTLTFINAPDFEAPGDTDGDNVYEVTVAATDANGATDQDNINITVTDVDEGGSAPRINEFHYDNAGSDQGEFIEIRVDAGTDVSGLSVELYNGGSNQVYETAIVSGTPTSDGTYDYYVLEIAGIQNGNADGIALINAGEVVEFLSYEGTLTAADGTAAGVTSTDIGQQEGSSTPIGFSLQRNDDGTWDAPREDTRGAANDDTGGGDPTELLLSDIQGEGGDSAFVGQQVSVTAIVTYVDEDGYFLQEEDADADGNAATSEGIFVFTGRDNLGTITVGDQLTVVGTVAEFNGETQISNVTSTATLATDQDMPTAASVLLSPDTTQADYEAVEGMRVSVTSGTSDAITVIENFELGRYGQITISSGGQTQPTQLFDAQTEADQIAELAEDNANNRLVLEDGVRAQNPDEFEYIPVTADEGDNGNGFLDAGDDFSEDGPTLRLGTEVTEPVEGVMTFTDNGRGTSAEFKVIVDDQITIDPDTNTGARQDTPDDVGGDLQVASVNVQNFFTTLDDGGTTGPNNDLDPRGATTAEDLVRQTDKLVDQLLGTGAEVLALQEIENNGFDDASAIATLVDALNAEAVARGLDANYQFVDPTGTGDFVGTDAITNAIIYDANQVMLLHSDVHVFDEQSAQDTFDLAEVLNAEVPTSEQVNDLQRNRPAVAATFEDNDTGENFTVVSNHFKSKGDSNLQDLVDAAQDALDGGNTNITQADIDALIADPNFNQDDGQGFWNAVRADASAEVVEWLENTYLAEADAATPNDLIADNLLILGDFNAYAQEDPTQLLRDDPGYVDIIDDFIPGGQDDAFSFVFDGQQGTLDQAFASDGLVDNITGATEWNVNASEPGLLGYSGRFTNPDFYNDDLYRAADHDPLIIGLDLSDTPIV</sequence>
<accession>A0ABX2IYC2</accession>
<dbReference type="InterPro" id="IPR036691">
    <property type="entry name" value="Endo/exonu/phosph_ase_sf"/>
</dbReference>
<dbReference type="Gene3D" id="3.60.10.10">
    <property type="entry name" value="Endonuclease/exonuclease/phosphatase"/>
    <property type="match status" value="1"/>
</dbReference>
<dbReference type="InterPro" id="IPR015919">
    <property type="entry name" value="Cadherin-like_sf"/>
</dbReference>
<evidence type="ECO:0000256" key="1">
    <source>
        <dbReference type="SAM" id="MobiDB-lite"/>
    </source>
</evidence>
<feature type="compositionally biased region" description="Polar residues" evidence="1">
    <location>
        <begin position="447"/>
        <end position="458"/>
    </location>
</feature>
<comment type="caution">
    <text evidence="3">The sequence shown here is derived from an EMBL/GenBank/DDBJ whole genome shotgun (WGS) entry which is preliminary data.</text>
</comment>
<dbReference type="Gene3D" id="2.60.40.2810">
    <property type="match status" value="1"/>
</dbReference>
<dbReference type="SMART" id="SM00112">
    <property type="entry name" value="CA"/>
    <property type="match status" value="1"/>
</dbReference>
<dbReference type="EMBL" id="JABUFE010000005">
    <property type="protein sequence ID" value="NSX55223.1"/>
    <property type="molecule type" value="Genomic_DNA"/>
</dbReference>
<dbReference type="InterPro" id="IPR018511">
    <property type="entry name" value="Hemolysin-typ_Ca-bd_CS"/>
</dbReference>
<dbReference type="Pfam" id="PF00353">
    <property type="entry name" value="HemolysinCabind"/>
    <property type="match status" value="1"/>
</dbReference>
<dbReference type="PROSITE" id="PS50268">
    <property type="entry name" value="CADHERIN_2"/>
    <property type="match status" value="1"/>
</dbReference>
<dbReference type="InterPro" id="IPR010221">
    <property type="entry name" value="VCBS_dom"/>
</dbReference>
<evidence type="ECO:0000313" key="3">
    <source>
        <dbReference type="EMBL" id="NSX55223.1"/>
    </source>
</evidence>